<dbReference type="PANTHER" id="PTHR43065">
    <property type="entry name" value="SENSOR HISTIDINE KINASE"/>
    <property type="match status" value="1"/>
</dbReference>
<evidence type="ECO:0000256" key="11">
    <source>
        <dbReference type="ARBA" id="ARBA00023136"/>
    </source>
</evidence>
<evidence type="ECO:0000313" key="14">
    <source>
        <dbReference type="EMBL" id="KKN94653.1"/>
    </source>
</evidence>
<feature type="transmembrane region" description="Helical" evidence="12">
    <location>
        <begin position="471"/>
        <end position="492"/>
    </location>
</feature>
<dbReference type="SUPFAM" id="SSF55874">
    <property type="entry name" value="ATPase domain of HSP90 chaperone/DNA topoisomerase II/histidine kinase"/>
    <property type="match status" value="1"/>
</dbReference>
<feature type="transmembrane region" description="Helical" evidence="12">
    <location>
        <begin position="429"/>
        <end position="451"/>
    </location>
</feature>
<reference evidence="14" key="1">
    <citation type="journal article" date="2015" name="Nature">
        <title>Complex archaea that bridge the gap between prokaryotes and eukaryotes.</title>
        <authorList>
            <person name="Spang A."/>
            <person name="Saw J.H."/>
            <person name="Jorgensen S.L."/>
            <person name="Zaremba-Niedzwiedzka K."/>
            <person name="Martijn J."/>
            <person name="Lind A.E."/>
            <person name="van Eijk R."/>
            <person name="Schleper C."/>
            <person name="Guy L."/>
            <person name="Ettema T.J."/>
        </authorList>
    </citation>
    <scope>NUCLEOTIDE SEQUENCE</scope>
</reference>
<dbReference type="GO" id="GO:0005524">
    <property type="term" value="F:ATP binding"/>
    <property type="evidence" value="ECO:0007669"/>
    <property type="project" value="UniProtKB-KW"/>
</dbReference>
<dbReference type="InterPro" id="IPR004358">
    <property type="entry name" value="Sig_transdc_His_kin-like_C"/>
</dbReference>
<evidence type="ECO:0000256" key="4">
    <source>
        <dbReference type="ARBA" id="ARBA00022679"/>
    </source>
</evidence>
<dbReference type="InterPro" id="IPR003594">
    <property type="entry name" value="HATPase_dom"/>
</dbReference>
<dbReference type="CDD" id="cd10322">
    <property type="entry name" value="SLC5sbd"/>
    <property type="match status" value="1"/>
</dbReference>
<feature type="transmembrane region" description="Helical" evidence="12">
    <location>
        <begin position="246"/>
        <end position="265"/>
    </location>
</feature>
<evidence type="ECO:0000256" key="3">
    <source>
        <dbReference type="ARBA" id="ARBA00022553"/>
    </source>
</evidence>
<accession>A0A0F9XQP5</accession>
<dbReference type="CDD" id="cd00082">
    <property type="entry name" value="HisKA"/>
    <property type="match status" value="1"/>
</dbReference>
<dbReference type="Gene3D" id="1.10.287.130">
    <property type="match status" value="1"/>
</dbReference>
<dbReference type="InterPro" id="IPR036097">
    <property type="entry name" value="HisK_dim/P_sf"/>
</dbReference>
<dbReference type="PROSITE" id="PS50109">
    <property type="entry name" value="HIS_KIN"/>
    <property type="match status" value="1"/>
</dbReference>
<dbReference type="EMBL" id="LAZR01000076">
    <property type="protein sequence ID" value="KKN94653.1"/>
    <property type="molecule type" value="Genomic_DNA"/>
</dbReference>
<evidence type="ECO:0000256" key="10">
    <source>
        <dbReference type="ARBA" id="ARBA00023012"/>
    </source>
</evidence>
<dbReference type="PROSITE" id="PS50283">
    <property type="entry name" value="NA_SOLUT_SYMP_3"/>
    <property type="match status" value="1"/>
</dbReference>
<evidence type="ECO:0000259" key="13">
    <source>
        <dbReference type="PROSITE" id="PS50109"/>
    </source>
</evidence>
<evidence type="ECO:0000256" key="12">
    <source>
        <dbReference type="SAM" id="Phobius"/>
    </source>
</evidence>
<protein>
    <recommendedName>
        <fullName evidence="13">Histidine kinase domain-containing protein</fullName>
    </recommendedName>
</protein>
<keyword evidence="7" id="KW-0418">Kinase</keyword>
<comment type="similarity">
    <text evidence="2">Belongs to the sodium:solute symporter (SSF) (TC 2.A.21) family.</text>
</comment>
<evidence type="ECO:0000256" key="5">
    <source>
        <dbReference type="ARBA" id="ARBA00022692"/>
    </source>
</evidence>
<evidence type="ECO:0000256" key="8">
    <source>
        <dbReference type="ARBA" id="ARBA00022840"/>
    </source>
</evidence>
<dbReference type="GO" id="GO:0022857">
    <property type="term" value="F:transmembrane transporter activity"/>
    <property type="evidence" value="ECO:0007669"/>
    <property type="project" value="InterPro"/>
</dbReference>
<dbReference type="InterPro" id="IPR001734">
    <property type="entry name" value="Na/solute_symporter"/>
</dbReference>
<gene>
    <name evidence="14" type="ORF">LCGC14_0184670</name>
</gene>
<feature type="transmembrane region" description="Helical" evidence="12">
    <location>
        <begin position="277"/>
        <end position="299"/>
    </location>
</feature>
<keyword evidence="3" id="KW-0597">Phosphoprotein</keyword>
<comment type="subcellular location">
    <subcellularLocation>
        <location evidence="1">Membrane</location>
        <topology evidence="1">Multi-pass membrane protein</topology>
    </subcellularLocation>
</comment>
<organism evidence="14">
    <name type="scientific">marine sediment metagenome</name>
    <dbReference type="NCBI Taxonomy" id="412755"/>
    <lineage>
        <taxon>unclassified sequences</taxon>
        <taxon>metagenomes</taxon>
        <taxon>ecological metagenomes</taxon>
    </lineage>
</organism>
<keyword evidence="10" id="KW-0902">Two-component regulatory system</keyword>
<dbReference type="SMART" id="SM00387">
    <property type="entry name" value="HATPase_c"/>
    <property type="match status" value="1"/>
</dbReference>
<dbReference type="InterPro" id="IPR003661">
    <property type="entry name" value="HisK_dim/P_dom"/>
</dbReference>
<dbReference type="Pfam" id="PF00512">
    <property type="entry name" value="HisKA"/>
    <property type="match status" value="1"/>
</dbReference>
<dbReference type="SUPFAM" id="SSF47384">
    <property type="entry name" value="Homodimeric domain of signal transducing histidine kinase"/>
    <property type="match status" value="1"/>
</dbReference>
<feature type="transmembrane region" description="Helical" evidence="12">
    <location>
        <begin position="43"/>
        <end position="63"/>
    </location>
</feature>
<evidence type="ECO:0000256" key="2">
    <source>
        <dbReference type="ARBA" id="ARBA00006434"/>
    </source>
</evidence>
<feature type="transmembrane region" description="Helical" evidence="12">
    <location>
        <begin position="118"/>
        <end position="137"/>
    </location>
</feature>
<keyword evidence="4" id="KW-0808">Transferase</keyword>
<evidence type="ECO:0000256" key="7">
    <source>
        <dbReference type="ARBA" id="ARBA00022777"/>
    </source>
</evidence>
<dbReference type="GO" id="GO:0000155">
    <property type="term" value="F:phosphorelay sensor kinase activity"/>
    <property type="evidence" value="ECO:0007669"/>
    <property type="project" value="InterPro"/>
</dbReference>
<dbReference type="Pfam" id="PF02518">
    <property type="entry name" value="HATPase_c"/>
    <property type="match status" value="1"/>
</dbReference>
<dbReference type="AlphaFoldDB" id="A0A0F9XQP5"/>
<dbReference type="InterPro" id="IPR036890">
    <property type="entry name" value="HATPase_C_sf"/>
</dbReference>
<evidence type="ECO:0000256" key="1">
    <source>
        <dbReference type="ARBA" id="ARBA00004141"/>
    </source>
</evidence>
<dbReference type="Gene3D" id="1.20.1730.10">
    <property type="entry name" value="Sodium/glucose cotransporter"/>
    <property type="match status" value="1"/>
</dbReference>
<feature type="domain" description="Histidine kinase" evidence="13">
    <location>
        <begin position="759"/>
        <end position="973"/>
    </location>
</feature>
<dbReference type="Gene3D" id="3.30.565.10">
    <property type="entry name" value="Histidine kinase-like ATPase, C-terminal domain"/>
    <property type="match status" value="1"/>
</dbReference>
<keyword evidence="11 12" id="KW-0472">Membrane</keyword>
<dbReference type="InterPro" id="IPR035965">
    <property type="entry name" value="PAS-like_dom_sf"/>
</dbReference>
<feature type="transmembrane region" description="Helical" evidence="12">
    <location>
        <begin position="187"/>
        <end position="214"/>
    </location>
</feature>
<dbReference type="InterPro" id="IPR038377">
    <property type="entry name" value="Na/Glc_symporter_sf"/>
</dbReference>
<name>A0A0F9XQP5_9ZZZZ</name>
<keyword evidence="5 12" id="KW-0812">Transmembrane</keyword>
<feature type="transmembrane region" description="Helical" evidence="12">
    <location>
        <begin position="319"/>
        <end position="345"/>
    </location>
</feature>
<feature type="transmembrane region" description="Helical" evidence="12">
    <location>
        <begin position="157"/>
        <end position="175"/>
    </location>
</feature>
<keyword evidence="6" id="KW-0547">Nucleotide-binding</keyword>
<evidence type="ECO:0000256" key="9">
    <source>
        <dbReference type="ARBA" id="ARBA00022989"/>
    </source>
</evidence>
<dbReference type="InterPro" id="IPR005467">
    <property type="entry name" value="His_kinase_dom"/>
</dbReference>
<feature type="transmembrane region" description="Helical" evidence="12">
    <location>
        <begin position="366"/>
        <end position="392"/>
    </location>
</feature>
<dbReference type="PANTHER" id="PTHR43065:SF10">
    <property type="entry name" value="PEROXIDE STRESS-ACTIVATED HISTIDINE KINASE MAK3"/>
    <property type="match status" value="1"/>
</dbReference>
<feature type="transmembrane region" description="Helical" evidence="12">
    <location>
        <begin position="398"/>
        <end position="422"/>
    </location>
</feature>
<dbReference type="Gene3D" id="3.30.450.20">
    <property type="entry name" value="PAS domain"/>
    <property type="match status" value="1"/>
</dbReference>
<feature type="transmembrane region" description="Helical" evidence="12">
    <location>
        <begin position="75"/>
        <end position="97"/>
    </location>
</feature>
<dbReference type="SMART" id="SM00388">
    <property type="entry name" value="HisKA"/>
    <property type="match status" value="1"/>
</dbReference>
<keyword evidence="9 12" id="KW-1133">Transmembrane helix</keyword>
<feature type="transmembrane region" description="Helical" evidence="12">
    <location>
        <begin position="12"/>
        <end position="31"/>
    </location>
</feature>
<dbReference type="GO" id="GO:0016020">
    <property type="term" value="C:membrane"/>
    <property type="evidence" value="ECO:0007669"/>
    <property type="project" value="UniProtKB-SubCell"/>
</dbReference>
<comment type="caution">
    <text evidence="14">The sequence shown here is derived from an EMBL/GenBank/DDBJ whole genome shotgun (WGS) entry which is preliminary data.</text>
</comment>
<proteinExistence type="inferred from homology"/>
<sequence>MSVEMHVEIVGVLLLGLGYLALLFGCGFAVERGWVPVRITRHPIVYTLALGVYASAWAIYGSVEMAANAGFGFLAYYLGAAGAFLLAPVLLVPIQRITRTYQLTSLADLFAFRFRSRWAGTLVTLVSLLAVLPLLGIQVQTLGDAINIMTASQAGGSVALLFCVVIAAFAVIFGARHSQSHGRHDTLLSVIAFESIVKLLAMLGLGAVAMWMVFDGPGDLQLWLEGPGAVLQHQTPKLDPAQWRTLLLLFFAAAFMMPHLFHISFAESLSRHTLLQASWALPLFLLLMALPVPLIWWAAQSVNSDIPIAAYAAYLMTEHWWVGALAFIGGLAAASGTMIMIALALSGMVLNHIVLVARPPEARSDLYGWLLWLRRGLVVAVIIGGWLFYQWVGRHHGLIGLGLAAFVGMAQCLPGMLALLYWPGANRKGMIVGLVAGVSVWLWGLWLPLMFSLPVPQLPFTPYTAADAPVWYNVTLLSLAVNILLLIVISLFTRISEGEQSAAEACSVDAVIRSKRFPLEAATASDFSTHLAQALGDEAASREVARALKALNFTPQERRPYALRRLRDRIQANLSGLMGPSVARDIVDRYLPYRHDDAPETDDIHFVESRLEAYRSRLTGLARELDGLRRHHRQTLAYLPVGLCVFGDDDELLMWNQALSQLSGISGESVIGSRRDSLPAPWPSLLGSVLDTVQNPLYKQAVTLHGKDYFLTLHKAILSGHDSRGGSVILIEDHTEMKWLEDELVHAARLASIGQLAAGVAHEIGNPITGISSLAQNLRYDTDDPALLETADQIQQLTQRVTKIVNSLVGFAHGGRQSVPLPATPVTLSSISEDALHLIHLVRSGEDVTLVNEAPQDIVVRGDAQRLTQVMVNLLSNARDACDQGGQVHITAGSHEQLAWWRVTDNGQGIDPRVRDHLFEPFTTTKPAGEGTGLGLSLAYQIINEHQGKIDVASPPPGQLCGTAITLWLPLYQQDDQPAHAQDSDC</sequence>
<dbReference type="PRINTS" id="PR00344">
    <property type="entry name" value="BCTRLSENSOR"/>
</dbReference>
<evidence type="ECO:0000256" key="6">
    <source>
        <dbReference type="ARBA" id="ARBA00022741"/>
    </source>
</evidence>
<keyword evidence="8" id="KW-0067">ATP-binding</keyword>
<dbReference type="SUPFAM" id="SSF55785">
    <property type="entry name" value="PYP-like sensor domain (PAS domain)"/>
    <property type="match status" value="1"/>
</dbReference>